<dbReference type="SUPFAM" id="SSF54427">
    <property type="entry name" value="NTF2-like"/>
    <property type="match status" value="1"/>
</dbReference>
<organism evidence="2 3">
    <name type="scientific">Halalkalibacter suaedae</name>
    <dbReference type="NCBI Taxonomy" id="2822140"/>
    <lineage>
        <taxon>Bacteria</taxon>
        <taxon>Bacillati</taxon>
        <taxon>Bacillota</taxon>
        <taxon>Bacilli</taxon>
        <taxon>Bacillales</taxon>
        <taxon>Bacillaceae</taxon>
        <taxon>Halalkalibacter</taxon>
    </lineage>
</organism>
<reference evidence="2" key="1">
    <citation type="submission" date="2021-03" db="EMBL/GenBank/DDBJ databases">
        <title>Bacillus suaedae sp. nov., isolated from Suaeda aralocaspica.</title>
        <authorList>
            <person name="Lei R.F.R."/>
        </authorList>
    </citation>
    <scope>NUCLEOTIDE SEQUENCE</scope>
    <source>
        <strain evidence="2">YZJH907-2</strain>
    </source>
</reference>
<evidence type="ECO:0000259" key="1">
    <source>
        <dbReference type="Pfam" id="PF14534"/>
    </source>
</evidence>
<sequence length="127" mass="14718">MVIKVNTETNLKLLLQELEESHLKPEIRSSSKKLNELLADDFFEIGSSGTVFYKKDCVGEGGLEVRELSLHDFDIHLLSQDAVLSTYRVRDETRKQETLRSSIWKYTNGRWQLFFHQGTVTKSNLQL</sequence>
<comment type="caution">
    <text evidence="2">The sequence shown here is derived from an EMBL/GenBank/DDBJ whole genome shotgun (WGS) entry which is preliminary data.</text>
</comment>
<evidence type="ECO:0000313" key="2">
    <source>
        <dbReference type="EMBL" id="MBP3951856.1"/>
    </source>
</evidence>
<dbReference type="Pfam" id="PF14534">
    <property type="entry name" value="DUF4440"/>
    <property type="match status" value="1"/>
</dbReference>
<dbReference type="Proteomes" id="UP000678228">
    <property type="component" value="Unassembled WGS sequence"/>
</dbReference>
<accession>A0A940WT78</accession>
<feature type="domain" description="DUF4440" evidence="1">
    <location>
        <begin position="15"/>
        <end position="113"/>
    </location>
</feature>
<name>A0A940WT78_9BACI</name>
<dbReference type="EMBL" id="JAGKSQ010000004">
    <property type="protein sequence ID" value="MBP3951856.1"/>
    <property type="molecule type" value="Genomic_DNA"/>
</dbReference>
<evidence type="ECO:0000313" key="3">
    <source>
        <dbReference type="Proteomes" id="UP000678228"/>
    </source>
</evidence>
<dbReference type="Gene3D" id="3.10.450.50">
    <property type="match status" value="1"/>
</dbReference>
<keyword evidence="3" id="KW-1185">Reference proteome</keyword>
<gene>
    <name evidence="2" type="ORF">J7W16_12005</name>
</gene>
<protein>
    <submittedName>
        <fullName evidence="2">DUF4440 domain-containing protein</fullName>
    </submittedName>
</protein>
<dbReference type="AlphaFoldDB" id="A0A940WT78"/>
<dbReference type="InterPro" id="IPR027843">
    <property type="entry name" value="DUF4440"/>
</dbReference>
<proteinExistence type="predicted"/>
<dbReference type="InterPro" id="IPR032710">
    <property type="entry name" value="NTF2-like_dom_sf"/>
</dbReference>